<keyword evidence="1" id="KW-0812">Transmembrane</keyword>
<dbReference type="AlphaFoldDB" id="A9L6E9"/>
<evidence type="ECO:0000313" key="2">
    <source>
        <dbReference type="EMBL" id="ABX51731.1"/>
    </source>
</evidence>
<feature type="transmembrane region" description="Helical" evidence="1">
    <location>
        <begin position="30"/>
        <end position="47"/>
    </location>
</feature>
<protein>
    <submittedName>
        <fullName evidence="2">Uncharacterized protein</fullName>
    </submittedName>
</protein>
<name>A9L6E9_SHEB9</name>
<dbReference type="EMBL" id="CP000892">
    <property type="protein sequence ID" value="ABX51731.1"/>
    <property type="molecule type" value="Genomic_DNA"/>
</dbReference>
<dbReference type="HOGENOM" id="CLU_1980049_0_0_6"/>
<geneLocation type="plasmid" evidence="2 3">
    <name>pS19501</name>
</geneLocation>
<organism evidence="2 3">
    <name type="scientific">Shewanella baltica (strain OS195)</name>
    <dbReference type="NCBI Taxonomy" id="399599"/>
    <lineage>
        <taxon>Bacteria</taxon>
        <taxon>Pseudomonadati</taxon>
        <taxon>Pseudomonadota</taxon>
        <taxon>Gammaproteobacteria</taxon>
        <taxon>Alteromonadales</taxon>
        <taxon>Shewanellaceae</taxon>
        <taxon>Shewanella</taxon>
    </lineage>
</organism>
<dbReference type="RefSeq" id="WP_012197933.1">
    <property type="nucleotide sequence ID" value="NC_009998.1"/>
</dbReference>
<reference evidence="2 3" key="1">
    <citation type="submission" date="2007-11" db="EMBL/GenBank/DDBJ databases">
        <title>Complete sequence of plasmid1 pS19501 of Shewanella baltica OS195.</title>
        <authorList>
            <consortium name="US DOE Joint Genome Institute"/>
            <person name="Copeland A."/>
            <person name="Lucas S."/>
            <person name="Lapidus A."/>
            <person name="Barry K."/>
            <person name="Glavina del Rio T."/>
            <person name="Dalin E."/>
            <person name="Tice H."/>
            <person name="Pitluck S."/>
            <person name="Chain P."/>
            <person name="Malfatti S."/>
            <person name="Shin M."/>
            <person name="Vergez L."/>
            <person name="Schmutz J."/>
            <person name="Larimer F."/>
            <person name="Land M."/>
            <person name="Hauser L."/>
            <person name="Kyrpides N."/>
            <person name="Kim E."/>
            <person name="Brettar I."/>
            <person name="Rodrigues J."/>
            <person name="Konstantinidis K."/>
            <person name="Klappenbach J."/>
            <person name="Hofle M."/>
            <person name="Tiedje J."/>
            <person name="Richardson P."/>
        </authorList>
    </citation>
    <scope>NUCLEOTIDE SEQUENCE [LARGE SCALE GENOMIC DNA]</scope>
    <source>
        <strain evidence="3">OS195</strain>
        <plasmid evidence="3">Plasmid pS19501</plasmid>
    </source>
</reference>
<proteinExistence type="predicted"/>
<dbReference type="Proteomes" id="UP000000770">
    <property type="component" value="Plasmid pS19501"/>
</dbReference>
<evidence type="ECO:0000313" key="3">
    <source>
        <dbReference type="Proteomes" id="UP000000770"/>
    </source>
</evidence>
<accession>A9L6E9</accession>
<gene>
    <name evidence="2" type="ordered locus">Sbal195_4575</name>
</gene>
<sequence length="126" mass="14172">MFLFYIRTILVLCFLGSIAAVIYAIPDVPIWLMLFFAFTIFSLYASLHITSVDSEKSAWQIRKTEVAPDAEMINVEVRAKDGSKKVIWGVRPDTVDFTDSATEPVISFMVVNNLGVNAAYQSDKRD</sequence>
<evidence type="ECO:0000256" key="1">
    <source>
        <dbReference type="SAM" id="Phobius"/>
    </source>
</evidence>
<keyword evidence="2" id="KW-0614">Plasmid</keyword>
<keyword evidence="1" id="KW-1133">Transmembrane helix</keyword>
<dbReference type="KEGG" id="sbn:Sbal195_4575"/>
<keyword evidence="1" id="KW-0472">Membrane</keyword>